<evidence type="ECO:0000313" key="2">
    <source>
        <dbReference type="EMBL" id="MEX6465903.1"/>
    </source>
</evidence>
<reference evidence="5" key="2">
    <citation type="submission" date="2024-07" db="EMBL/GenBank/DDBJ databases">
        <title>Pseudomonas strain that inhibits Aeromonas fish pathogens.</title>
        <authorList>
            <person name="Wildschutte H."/>
        </authorList>
    </citation>
    <scope>NUCLEOTIDE SEQUENCE [LARGE SCALE GENOMIC DNA]</scope>
    <source>
        <strain evidence="5">n60</strain>
    </source>
</reference>
<keyword evidence="5" id="KW-1185">Reference proteome</keyword>
<organism evidence="3 4">
    <name type="scientific">Dietzia cinnamea</name>
    <dbReference type="NCBI Taxonomy" id="321318"/>
    <lineage>
        <taxon>Bacteria</taxon>
        <taxon>Bacillati</taxon>
        <taxon>Actinomycetota</taxon>
        <taxon>Actinomycetes</taxon>
        <taxon>Mycobacteriales</taxon>
        <taxon>Dietziaceae</taxon>
        <taxon>Dietzia</taxon>
    </lineage>
</organism>
<reference evidence="3 4" key="1">
    <citation type="submission" date="2019-03" db="EMBL/GenBank/DDBJ databases">
        <title>Root nodule microbial communities of legume samples collected from USA, Mexico and Botswana.</title>
        <authorList>
            <person name="Hirsch A."/>
        </authorList>
    </citation>
    <scope>NUCLEOTIDE SEQUENCE [LARGE SCALE GENOMIC DNA]</scope>
    <source>
        <strain evidence="3 4">55</strain>
    </source>
</reference>
<dbReference type="Pfam" id="PF20026">
    <property type="entry name" value="DUF6434"/>
    <property type="match status" value="1"/>
</dbReference>
<evidence type="ECO:0000313" key="5">
    <source>
        <dbReference type="Proteomes" id="UP001560293"/>
    </source>
</evidence>
<dbReference type="RefSeq" id="WP_061914302.1">
    <property type="nucleotide sequence ID" value="NZ_CP143053.1"/>
</dbReference>
<protein>
    <submittedName>
        <fullName evidence="2">DUF6434 domain-containing protein</fullName>
    </submittedName>
</protein>
<reference evidence="2" key="3">
    <citation type="submission" date="2024-07" db="EMBL/GenBank/DDBJ databases">
        <authorList>
            <person name="Wildschutte H."/>
        </authorList>
    </citation>
    <scope>NUCLEOTIDE SEQUENCE</scope>
    <source>
        <strain evidence="2">N60</strain>
    </source>
</reference>
<evidence type="ECO:0000313" key="3">
    <source>
        <dbReference type="EMBL" id="TCW24599.1"/>
    </source>
</evidence>
<proteinExistence type="predicted"/>
<feature type="domain" description="DUF6434" evidence="1">
    <location>
        <begin position="52"/>
        <end position="109"/>
    </location>
</feature>
<evidence type="ECO:0000313" key="4">
    <source>
        <dbReference type="Proteomes" id="UP000295805"/>
    </source>
</evidence>
<dbReference type="GeneID" id="89531001"/>
<dbReference type="EMBL" id="SMCX01000006">
    <property type="protein sequence ID" value="TCW24599.1"/>
    <property type="molecule type" value="Genomic_DNA"/>
</dbReference>
<comment type="caution">
    <text evidence="3">The sequence shown here is derived from an EMBL/GenBank/DDBJ whole genome shotgun (WGS) entry which is preliminary data.</text>
</comment>
<evidence type="ECO:0000259" key="1">
    <source>
        <dbReference type="Pfam" id="PF20026"/>
    </source>
</evidence>
<dbReference type="Proteomes" id="UP000295805">
    <property type="component" value="Unassembled WGS sequence"/>
</dbReference>
<dbReference type="Proteomes" id="UP001560293">
    <property type="component" value="Unassembled WGS sequence"/>
</dbReference>
<dbReference type="AlphaFoldDB" id="A0A4R3ZVH9"/>
<dbReference type="EMBL" id="JBFTEZ010000002">
    <property type="protein sequence ID" value="MEX6465903.1"/>
    <property type="molecule type" value="Genomic_DNA"/>
</dbReference>
<name>A0A4R3ZVH9_9ACTN</name>
<accession>A0A4R3ZVH9</accession>
<sequence>MLDVRPGAARRLGVRATGGKDLLTRRIAAALDGALFDEPPAPARSAGAQLAGPLTLQTVIPRGQRCSQVVRAWFVEQVGAHFSFDAEMRAFFAGTDGTHTMQDALDHYRSTRGRDAKPIDSQFEYNRFTRAWHETHPTGTRDNARRAWRDYRERPVDQRGRA</sequence>
<dbReference type="InterPro" id="IPR045492">
    <property type="entry name" value="DUF6434"/>
</dbReference>
<gene>
    <name evidence="2" type="ORF">AB6N35_16435</name>
    <name evidence="3" type="ORF">EDD19_10655</name>
</gene>